<name>A0A9W9ZSF6_9CNID</name>
<keyword evidence="2" id="KW-1185">Reference proteome</keyword>
<dbReference type="EMBL" id="MU825875">
    <property type="protein sequence ID" value="KAJ7386867.1"/>
    <property type="molecule type" value="Genomic_DNA"/>
</dbReference>
<dbReference type="OrthoDB" id="5984528at2759"/>
<gene>
    <name evidence="1" type="ORF">OS493_006901</name>
</gene>
<sequence length="110" mass="12827">MDPDMELHPDSDEQEIDHKVHEYDMAEIAVHAAFWGERDGKVLDTDKRHGGRAPSEKKHLIEGVRICIKAWCIVYGIAKTWCQQEIHRQPPGSHNYPFWMGRCVRYKIVS</sequence>
<accession>A0A9W9ZSF6</accession>
<proteinExistence type="predicted"/>
<reference evidence="1" key="1">
    <citation type="submission" date="2023-01" db="EMBL/GenBank/DDBJ databases">
        <title>Genome assembly of the deep-sea coral Lophelia pertusa.</title>
        <authorList>
            <person name="Herrera S."/>
            <person name="Cordes E."/>
        </authorList>
    </citation>
    <scope>NUCLEOTIDE SEQUENCE</scope>
    <source>
        <strain evidence="1">USNM1676648</strain>
        <tissue evidence="1">Polyp</tissue>
    </source>
</reference>
<dbReference type="AlphaFoldDB" id="A0A9W9ZSF6"/>
<organism evidence="1 2">
    <name type="scientific">Desmophyllum pertusum</name>
    <dbReference type="NCBI Taxonomy" id="174260"/>
    <lineage>
        <taxon>Eukaryota</taxon>
        <taxon>Metazoa</taxon>
        <taxon>Cnidaria</taxon>
        <taxon>Anthozoa</taxon>
        <taxon>Hexacorallia</taxon>
        <taxon>Scleractinia</taxon>
        <taxon>Caryophylliina</taxon>
        <taxon>Caryophylliidae</taxon>
        <taxon>Desmophyllum</taxon>
    </lineage>
</organism>
<protein>
    <submittedName>
        <fullName evidence="1">Uncharacterized protein</fullName>
    </submittedName>
</protein>
<evidence type="ECO:0000313" key="2">
    <source>
        <dbReference type="Proteomes" id="UP001163046"/>
    </source>
</evidence>
<comment type="caution">
    <text evidence="1">The sequence shown here is derived from an EMBL/GenBank/DDBJ whole genome shotgun (WGS) entry which is preliminary data.</text>
</comment>
<dbReference type="Proteomes" id="UP001163046">
    <property type="component" value="Unassembled WGS sequence"/>
</dbReference>
<evidence type="ECO:0000313" key="1">
    <source>
        <dbReference type="EMBL" id="KAJ7386867.1"/>
    </source>
</evidence>